<feature type="transmembrane region" description="Helical" evidence="1">
    <location>
        <begin position="193"/>
        <end position="218"/>
    </location>
</feature>
<accession>A0A537JY70</accession>
<comment type="caution">
    <text evidence="2">The sequence shown here is derived from an EMBL/GenBank/DDBJ whole genome shotgun (WGS) entry which is preliminary data.</text>
</comment>
<protein>
    <recommendedName>
        <fullName evidence="4">DUF4386 family protein</fullName>
    </recommendedName>
</protein>
<organism evidence="2 3">
    <name type="scientific">Candidatus Segetimicrobium genomatis</name>
    <dbReference type="NCBI Taxonomy" id="2569760"/>
    <lineage>
        <taxon>Bacteria</taxon>
        <taxon>Bacillati</taxon>
        <taxon>Candidatus Sysuimicrobiota</taxon>
        <taxon>Candidatus Sysuimicrobiia</taxon>
        <taxon>Candidatus Sysuimicrobiales</taxon>
        <taxon>Candidatus Segetimicrobiaceae</taxon>
        <taxon>Candidatus Segetimicrobium</taxon>
    </lineage>
</organism>
<proteinExistence type="predicted"/>
<dbReference type="Proteomes" id="UP000318509">
    <property type="component" value="Unassembled WGS sequence"/>
</dbReference>
<keyword evidence="1" id="KW-0472">Membrane</keyword>
<sequence>MHSIRKVITRQDFRRLGGGAGILAAIAAAWLLVGAAVILPAARLSLLAQENPHQYLTFAAKHQVIVWMVNILGGLLSPLLTLVLFLVLVDRFQEDAPYQSRTGLAVGVVGTAGFAIGAFLKQIGLGSLVPLYAANKSAAAVAFYAVNGTANSFLGLGDLGLGLGILVFGSLMLQAGGNYGHLGFLSSITGMPLILSAFVPHIILYVITSVLMVAWLAWTGALLWMETAPHGATRRAGAREGHLVRS</sequence>
<feature type="transmembrane region" description="Helical" evidence="1">
    <location>
        <begin position="101"/>
        <end position="120"/>
    </location>
</feature>
<evidence type="ECO:0000256" key="1">
    <source>
        <dbReference type="SAM" id="Phobius"/>
    </source>
</evidence>
<dbReference type="EMBL" id="VBAK01000139">
    <property type="protein sequence ID" value="TMI88487.1"/>
    <property type="molecule type" value="Genomic_DNA"/>
</dbReference>
<gene>
    <name evidence="2" type="ORF">E6H00_12505</name>
</gene>
<evidence type="ECO:0000313" key="2">
    <source>
        <dbReference type="EMBL" id="TMI88487.1"/>
    </source>
</evidence>
<feature type="transmembrane region" description="Helical" evidence="1">
    <location>
        <begin position="21"/>
        <end position="44"/>
    </location>
</feature>
<keyword evidence="1" id="KW-0812">Transmembrane</keyword>
<evidence type="ECO:0000313" key="3">
    <source>
        <dbReference type="Proteomes" id="UP000318509"/>
    </source>
</evidence>
<feature type="transmembrane region" description="Helical" evidence="1">
    <location>
        <begin position="64"/>
        <end position="89"/>
    </location>
</feature>
<feature type="transmembrane region" description="Helical" evidence="1">
    <location>
        <begin position="153"/>
        <end position="173"/>
    </location>
</feature>
<feature type="transmembrane region" description="Helical" evidence="1">
    <location>
        <begin position="126"/>
        <end position="146"/>
    </location>
</feature>
<reference evidence="2 3" key="1">
    <citation type="journal article" date="2019" name="Nat. Microbiol.">
        <title>Mediterranean grassland soil C-N compound turnover is dependent on rainfall and depth, and is mediated by genomically divergent microorganisms.</title>
        <authorList>
            <person name="Diamond S."/>
            <person name="Andeer P.F."/>
            <person name="Li Z."/>
            <person name="Crits-Christoph A."/>
            <person name="Burstein D."/>
            <person name="Anantharaman K."/>
            <person name="Lane K.R."/>
            <person name="Thomas B.C."/>
            <person name="Pan C."/>
            <person name="Northen T.R."/>
            <person name="Banfield J.F."/>
        </authorList>
    </citation>
    <scope>NUCLEOTIDE SEQUENCE [LARGE SCALE GENOMIC DNA]</scope>
    <source>
        <strain evidence="2">NP_3</strain>
    </source>
</reference>
<name>A0A537JY70_9BACT</name>
<evidence type="ECO:0008006" key="4">
    <source>
        <dbReference type="Google" id="ProtNLM"/>
    </source>
</evidence>
<keyword evidence="1" id="KW-1133">Transmembrane helix</keyword>
<dbReference type="AlphaFoldDB" id="A0A537JY70"/>